<dbReference type="AlphaFoldDB" id="A0A9N9IY39"/>
<keyword evidence="2" id="KW-1185">Reference proteome</keyword>
<dbReference type="OrthoDB" id="2406606at2759"/>
<accession>A0A9N9IY39</accession>
<dbReference type="EMBL" id="CAJVPZ010038604">
    <property type="protein sequence ID" value="CAG8755868.1"/>
    <property type="molecule type" value="Genomic_DNA"/>
</dbReference>
<reference evidence="1" key="1">
    <citation type="submission" date="2021-06" db="EMBL/GenBank/DDBJ databases">
        <authorList>
            <person name="Kallberg Y."/>
            <person name="Tangrot J."/>
            <person name="Rosling A."/>
        </authorList>
    </citation>
    <scope>NUCLEOTIDE SEQUENCE</scope>
    <source>
        <strain evidence="1">IN212</strain>
    </source>
</reference>
<evidence type="ECO:0000313" key="1">
    <source>
        <dbReference type="EMBL" id="CAG8755868.1"/>
    </source>
</evidence>
<organism evidence="1 2">
    <name type="scientific">Racocetra fulgida</name>
    <dbReference type="NCBI Taxonomy" id="60492"/>
    <lineage>
        <taxon>Eukaryota</taxon>
        <taxon>Fungi</taxon>
        <taxon>Fungi incertae sedis</taxon>
        <taxon>Mucoromycota</taxon>
        <taxon>Glomeromycotina</taxon>
        <taxon>Glomeromycetes</taxon>
        <taxon>Diversisporales</taxon>
        <taxon>Gigasporaceae</taxon>
        <taxon>Racocetra</taxon>
    </lineage>
</organism>
<sequence>SRLTDIVEEVQRIFNEQSKRAILNKYKNEIPTRGMPSIIDKYFSELDKILKEFLTPQILQKHRDQ</sequence>
<protein>
    <submittedName>
        <fullName evidence="1">7575_t:CDS:1</fullName>
    </submittedName>
</protein>
<gene>
    <name evidence="1" type="ORF">RFULGI_LOCUS13941</name>
</gene>
<proteinExistence type="predicted"/>
<dbReference type="Proteomes" id="UP000789396">
    <property type="component" value="Unassembled WGS sequence"/>
</dbReference>
<comment type="caution">
    <text evidence="1">The sequence shown here is derived from an EMBL/GenBank/DDBJ whole genome shotgun (WGS) entry which is preliminary data.</text>
</comment>
<evidence type="ECO:0000313" key="2">
    <source>
        <dbReference type="Proteomes" id="UP000789396"/>
    </source>
</evidence>
<name>A0A9N9IY39_9GLOM</name>
<feature type="non-terminal residue" evidence="1">
    <location>
        <position position="1"/>
    </location>
</feature>
<feature type="non-terminal residue" evidence="1">
    <location>
        <position position="65"/>
    </location>
</feature>